<evidence type="ECO:0000256" key="4">
    <source>
        <dbReference type="RuleBase" id="RU004508"/>
    </source>
</evidence>
<dbReference type="GO" id="GO:0030170">
    <property type="term" value="F:pyridoxal phosphate binding"/>
    <property type="evidence" value="ECO:0007669"/>
    <property type="project" value="TreeGrafter"/>
</dbReference>
<comment type="similarity">
    <text evidence="3 4">Belongs to the DegT/DnrJ/EryC1 family.</text>
</comment>
<keyword evidence="6" id="KW-1185">Reference proteome</keyword>
<dbReference type="InterPro" id="IPR015421">
    <property type="entry name" value="PyrdxlP-dep_Trfase_major"/>
</dbReference>
<evidence type="ECO:0000313" key="6">
    <source>
        <dbReference type="Proteomes" id="UP000190626"/>
    </source>
</evidence>
<proteinExistence type="inferred from homology"/>
<evidence type="ECO:0000256" key="2">
    <source>
        <dbReference type="ARBA" id="ARBA00022898"/>
    </source>
</evidence>
<dbReference type="GO" id="GO:0000271">
    <property type="term" value="P:polysaccharide biosynthetic process"/>
    <property type="evidence" value="ECO:0007669"/>
    <property type="project" value="TreeGrafter"/>
</dbReference>
<dbReference type="SUPFAM" id="SSF53383">
    <property type="entry name" value="PLP-dependent transferases"/>
    <property type="match status" value="1"/>
</dbReference>
<comment type="caution">
    <text evidence="5">The sequence shown here is derived from an EMBL/GenBank/DDBJ whole genome shotgun (WGS) entry which is preliminary data.</text>
</comment>
<sequence length="447" mass="50695">MSDDLRTQILSLVNDYYNEHHRPQNSYTTGNRIPYAGRVFDQEDMINLVDASLDFWLTAGRYTEEFEESLARYVGVRFCSLVNSGSSANLIAFMALTSPKLGERAIRRGDEVITVAAGFPTTVSPIIQFGAVPVFVDVNIPQYNIDCSQLKAALSDRTKAVMIAHTLGNPFNIAEIRHFCDEHKLWLIEDNCDALGTDYEMEGQWGKTGSFGDIATSSFYPPHHITMGEGGAVYTKNGLLHKIIRSFRDWGRDCWCDPGVDNTCGRRFNGQYGELPCGYDHKYVYSHFGYNLKVTDMQAAVGCSQLKKLPSFVDARIKNWEYLYSRLIDCQDKVILPEPAANSKPSWFGFLITVKEGISRNELVRYLEEQGIQTRMLFAGNLLKHPCFDEMRQEGKGYRVIGNLEQTDQIMNNTFWIGVYPGMTVEMLDYMANKIKQYLNEYSGDVA</sequence>
<dbReference type="AlphaFoldDB" id="A0A1V4HGV4"/>
<protein>
    <submittedName>
        <fullName evidence="5">Lipopolysaccharide biosynthesis protein RfbH</fullName>
    </submittedName>
</protein>
<keyword evidence="2 4" id="KW-0663">Pyridoxal phosphate</keyword>
<evidence type="ECO:0000256" key="1">
    <source>
        <dbReference type="ARBA" id="ARBA00001933"/>
    </source>
</evidence>
<dbReference type="Pfam" id="PF01041">
    <property type="entry name" value="DegT_DnrJ_EryC1"/>
    <property type="match status" value="1"/>
</dbReference>
<dbReference type="PANTHER" id="PTHR30244">
    <property type="entry name" value="TRANSAMINASE"/>
    <property type="match status" value="1"/>
</dbReference>
<dbReference type="PIRSF" id="PIRSF000390">
    <property type="entry name" value="PLP_StrS"/>
    <property type="match status" value="1"/>
</dbReference>
<dbReference type="InterPro" id="IPR015424">
    <property type="entry name" value="PyrdxlP-dep_Trfase"/>
</dbReference>
<dbReference type="InterPro" id="IPR015422">
    <property type="entry name" value="PyrdxlP-dep_Trfase_small"/>
</dbReference>
<dbReference type="Gene3D" id="3.90.1150.10">
    <property type="entry name" value="Aspartate Aminotransferase, domain 1"/>
    <property type="match status" value="1"/>
</dbReference>
<dbReference type="EMBL" id="MBTG01000022">
    <property type="protein sequence ID" value="OPH54550.1"/>
    <property type="molecule type" value="Genomic_DNA"/>
</dbReference>
<gene>
    <name evidence="5" type="ORF">BC351_31730</name>
</gene>
<dbReference type="GO" id="GO:0008483">
    <property type="term" value="F:transaminase activity"/>
    <property type="evidence" value="ECO:0007669"/>
    <property type="project" value="TreeGrafter"/>
</dbReference>
<reference evidence="6" key="1">
    <citation type="submission" date="2016-07" db="EMBL/GenBank/DDBJ databases">
        <authorList>
            <person name="Florea S."/>
            <person name="Webb J.S."/>
            <person name="Jaromczyk J."/>
            <person name="Schardl C.L."/>
        </authorList>
    </citation>
    <scope>NUCLEOTIDE SEQUENCE [LARGE SCALE GENOMIC DNA]</scope>
    <source>
        <strain evidence="6">CY1</strain>
    </source>
</reference>
<evidence type="ECO:0000256" key="3">
    <source>
        <dbReference type="ARBA" id="ARBA00037999"/>
    </source>
</evidence>
<dbReference type="InterPro" id="IPR000653">
    <property type="entry name" value="DegT/StrS_aminotransferase"/>
</dbReference>
<dbReference type="Gene3D" id="3.40.640.10">
    <property type="entry name" value="Type I PLP-dependent aspartate aminotransferase-like (Major domain)"/>
    <property type="match status" value="1"/>
</dbReference>
<accession>A0A1V4HGV4</accession>
<dbReference type="NCBIfam" id="NF011936">
    <property type="entry name" value="PRK15407.1"/>
    <property type="match status" value="1"/>
</dbReference>
<name>A0A1V4HGV4_9BACL</name>
<dbReference type="OrthoDB" id="9810913at2"/>
<evidence type="ECO:0000313" key="5">
    <source>
        <dbReference type="EMBL" id="OPH54550.1"/>
    </source>
</evidence>
<comment type="cofactor">
    <cofactor evidence="1">
        <name>pyridoxal 5'-phosphate</name>
        <dbReference type="ChEBI" id="CHEBI:597326"/>
    </cofactor>
</comment>
<dbReference type="CDD" id="cd00616">
    <property type="entry name" value="AHBA_syn"/>
    <property type="match status" value="1"/>
</dbReference>
<dbReference type="Proteomes" id="UP000190626">
    <property type="component" value="Unassembled WGS sequence"/>
</dbReference>
<dbReference type="STRING" id="1469647.BC351_31730"/>
<dbReference type="FunFam" id="3.40.640.10:FF:000079">
    <property type="entry name" value="LPS biosynthesis protein"/>
    <property type="match status" value="1"/>
</dbReference>
<dbReference type="RefSeq" id="WP_079415107.1">
    <property type="nucleotide sequence ID" value="NZ_MBTG01000022.1"/>
</dbReference>
<dbReference type="PANTHER" id="PTHR30244:SF34">
    <property type="entry name" value="DTDP-4-AMINO-4,6-DIDEOXYGALACTOSE TRANSAMINASE"/>
    <property type="match status" value="1"/>
</dbReference>
<organism evidence="5 6">
    <name type="scientific">Paenibacillus ferrarius</name>
    <dbReference type="NCBI Taxonomy" id="1469647"/>
    <lineage>
        <taxon>Bacteria</taxon>
        <taxon>Bacillati</taxon>
        <taxon>Bacillota</taxon>
        <taxon>Bacilli</taxon>
        <taxon>Bacillales</taxon>
        <taxon>Paenibacillaceae</taxon>
        <taxon>Paenibacillus</taxon>
    </lineage>
</organism>